<evidence type="ECO:0000256" key="1">
    <source>
        <dbReference type="SAM" id="MobiDB-lite"/>
    </source>
</evidence>
<evidence type="ECO:0000313" key="3">
    <source>
        <dbReference type="Proteomes" id="UP001157006"/>
    </source>
</evidence>
<dbReference type="Proteomes" id="UP001157006">
    <property type="component" value="Chromosome 1L"/>
</dbReference>
<evidence type="ECO:0000313" key="2">
    <source>
        <dbReference type="EMBL" id="CAI8591072.1"/>
    </source>
</evidence>
<dbReference type="AlphaFoldDB" id="A0AAV0Z323"/>
<protein>
    <submittedName>
        <fullName evidence="2">Uncharacterized protein</fullName>
    </submittedName>
</protein>
<reference evidence="2 3" key="1">
    <citation type="submission" date="2023-01" db="EMBL/GenBank/DDBJ databases">
        <authorList>
            <person name="Kreplak J."/>
        </authorList>
    </citation>
    <scope>NUCLEOTIDE SEQUENCE [LARGE SCALE GENOMIC DNA]</scope>
</reference>
<organism evidence="2 3">
    <name type="scientific">Vicia faba</name>
    <name type="common">Broad bean</name>
    <name type="synonym">Faba vulgaris</name>
    <dbReference type="NCBI Taxonomy" id="3906"/>
    <lineage>
        <taxon>Eukaryota</taxon>
        <taxon>Viridiplantae</taxon>
        <taxon>Streptophyta</taxon>
        <taxon>Embryophyta</taxon>
        <taxon>Tracheophyta</taxon>
        <taxon>Spermatophyta</taxon>
        <taxon>Magnoliopsida</taxon>
        <taxon>eudicotyledons</taxon>
        <taxon>Gunneridae</taxon>
        <taxon>Pentapetalae</taxon>
        <taxon>rosids</taxon>
        <taxon>fabids</taxon>
        <taxon>Fabales</taxon>
        <taxon>Fabaceae</taxon>
        <taxon>Papilionoideae</taxon>
        <taxon>50 kb inversion clade</taxon>
        <taxon>NPAAA clade</taxon>
        <taxon>Hologalegina</taxon>
        <taxon>IRL clade</taxon>
        <taxon>Fabeae</taxon>
        <taxon>Vicia</taxon>
    </lineage>
</organism>
<gene>
    <name evidence="2" type="ORF">VFH_I470880</name>
</gene>
<sequence length="238" mass="26418">MKSWFQGLDYDKGFRPDEADLMSMEKVNKLKLFHNLANAQGISTVVNTKTSTSAPSPLAITIYDSTSSPTPTIETPTSAPEVDQLVDIAATLYVEELIMSLVSTKRAQNEDQQFPQDESSPKLTRFTEGGASREVTSFMRIPNVFSYRLTCTLEEAAVIVSMSDLSFIQNIPQGEKMEIIFELAHNIFKNDSIFSLISTGQGDVLAPGNPTKERDTWKGKCEAMYLRCSTLQKKLVAL</sequence>
<proteinExistence type="predicted"/>
<feature type="region of interest" description="Disordered" evidence="1">
    <location>
        <begin position="108"/>
        <end position="127"/>
    </location>
</feature>
<dbReference type="EMBL" id="OX451736">
    <property type="protein sequence ID" value="CAI8591072.1"/>
    <property type="molecule type" value="Genomic_DNA"/>
</dbReference>
<keyword evidence="3" id="KW-1185">Reference proteome</keyword>
<accession>A0AAV0Z323</accession>
<feature type="compositionally biased region" description="Polar residues" evidence="1">
    <location>
        <begin position="108"/>
        <end position="122"/>
    </location>
</feature>
<name>A0AAV0Z323_VICFA</name>